<evidence type="ECO:0000256" key="2">
    <source>
        <dbReference type="ARBA" id="ARBA00006739"/>
    </source>
</evidence>
<accession>A0A542XCJ3</accession>
<evidence type="ECO:0000313" key="9">
    <source>
        <dbReference type="Proteomes" id="UP000318336"/>
    </source>
</evidence>
<comment type="pathway">
    <text evidence="1">Cell wall biogenesis; cell wall polysaccharide biosynthesis.</text>
</comment>
<dbReference type="Proteomes" id="UP000318336">
    <property type="component" value="Unassembled WGS sequence"/>
</dbReference>
<keyword evidence="4 8" id="KW-0808">Transferase</keyword>
<dbReference type="AlphaFoldDB" id="A0A542XCJ3"/>
<evidence type="ECO:0000256" key="5">
    <source>
        <dbReference type="SAM" id="MobiDB-lite"/>
    </source>
</evidence>
<dbReference type="GO" id="GO:0016757">
    <property type="term" value="F:glycosyltransferase activity"/>
    <property type="evidence" value="ECO:0007669"/>
    <property type="project" value="UniProtKB-KW"/>
</dbReference>
<dbReference type="Gene3D" id="3.90.550.10">
    <property type="entry name" value="Spore Coat Polysaccharide Biosynthesis Protein SpsA, Chain A"/>
    <property type="match status" value="1"/>
</dbReference>
<dbReference type="InterPro" id="IPR029044">
    <property type="entry name" value="Nucleotide-diphossugar_trans"/>
</dbReference>
<dbReference type="OrthoDB" id="4120491at2"/>
<organism evidence="8 9">
    <name type="scientific">Barrientosiimonas humi</name>
    <dbReference type="NCBI Taxonomy" id="999931"/>
    <lineage>
        <taxon>Bacteria</taxon>
        <taxon>Bacillati</taxon>
        <taxon>Actinomycetota</taxon>
        <taxon>Actinomycetes</taxon>
        <taxon>Micrococcales</taxon>
        <taxon>Dermacoccaceae</taxon>
        <taxon>Barrientosiimonas</taxon>
    </lineage>
</organism>
<evidence type="ECO:0000259" key="6">
    <source>
        <dbReference type="Pfam" id="PF00535"/>
    </source>
</evidence>
<gene>
    <name evidence="8" type="ORF">FB554_1622</name>
</gene>
<feature type="domain" description="Galactosyltransferase C-terminal" evidence="7">
    <location>
        <begin position="177"/>
        <end position="219"/>
    </location>
</feature>
<reference evidence="8 9" key="1">
    <citation type="submission" date="2019-06" db="EMBL/GenBank/DDBJ databases">
        <title>Sequencing the genomes of 1000 actinobacteria strains.</title>
        <authorList>
            <person name="Klenk H.-P."/>
        </authorList>
    </citation>
    <scope>NUCLEOTIDE SEQUENCE [LARGE SCALE GENOMIC DNA]</scope>
    <source>
        <strain evidence="8 9">DSM 24617</strain>
    </source>
</reference>
<keyword evidence="3" id="KW-0328">Glycosyltransferase</keyword>
<name>A0A542XCJ3_9MICO</name>
<dbReference type="SUPFAM" id="SSF53448">
    <property type="entry name" value="Nucleotide-diphospho-sugar transferases"/>
    <property type="match status" value="1"/>
</dbReference>
<feature type="domain" description="Glycosyltransferase 2-like" evidence="6">
    <location>
        <begin position="7"/>
        <end position="112"/>
    </location>
</feature>
<evidence type="ECO:0000256" key="1">
    <source>
        <dbReference type="ARBA" id="ARBA00004776"/>
    </source>
</evidence>
<comment type="similarity">
    <text evidence="2">Belongs to the glycosyltransferase 2 family.</text>
</comment>
<evidence type="ECO:0000256" key="4">
    <source>
        <dbReference type="ARBA" id="ARBA00022679"/>
    </source>
</evidence>
<dbReference type="PANTHER" id="PTHR43179:SF12">
    <property type="entry name" value="GALACTOFURANOSYLTRANSFERASE GLFT2"/>
    <property type="match status" value="1"/>
</dbReference>
<dbReference type="PANTHER" id="PTHR43179">
    <property type="entry name" value="RHAMNOSYLTRANSFERASE WBBL"/>
    <property type="match status" value="1"/>
</dbReference>
<evidence type="ECO:0000313" key="8">
    <source>
        <dbReference type="EMBL" id="TQL33476.1"/>
    </source>
</evidence>
<proteinExistence type="inferred from homology"/>
<dbReference type="Pfam" id="PF02709">
    <property type="entry name" value="Glyco_transf_7C"/>
    <property type="match status" value="1"/>
</dbReference>
<dbReference type="InterPro" id="IPR027791">
    <property type="entry name" value="Galactosyl_T_C"/>
</dbReference>
<sequence length="409" mass="44265">MTGPRVSVVVPHYDDPQRLRWVLQALEQQRGAPPIDVVVADDGSPEPPALPDVRLPVRLVRQDRQGFRAAAARNLGAANACGDPLIFLDGDTLPAPGFVRAMVEAIARHERGHGVLAVGRRRHVRLEGLGDAQILHHLVREQVPADRDLGSPAWLTGGYARTRNLTAAGPEDFRLVISAVLATTRGLFERIGGFDASMVGYGGEDWDLAFRAWVAGADLVHAPDAVAWHDGPDLAGRGFDIRDRKNLESLALADRIPLRSARPPGVHHPVPRVLVTLRLGRSGAAAALTCVGELLRGDDVGVWLLDRDEVPGPLRHDPRVHAGSPPPAALARSPRRVDLRQPLLLGRTVDQLTDLEVPNLLSARDARDLARGVTLPPTPLPDGMSVLHDEPFLERRWAVAEAERGAVPC</sequence>
<feature type="region of interest" description="Disordered" evidence="5">
    <location>
        <begin position="314"/>
        <end position="334"/>
    </location>
</feature>
<protein>
    <submittedName>
        <fullName evidence="8">GT2 family glycosyltransferase</fullName>
    </submittedName>
</protein>
<dbReference type="RefSeq" id="WP_142005480.1">
    <property type="nucleotide sequence ID" value="NZ_CAJTBP010000001.1"/>
</dbReference>
<evidence type="ECO:0000256" key="3">
    <source>
        <dbReference type="ARBA" id="ARBA00022676"/>
    </source>
</evidence>
<dbReference type="InterPro" id="IPR001173">
    <property type="entry name" value="Glyco_trans_2-like"/>
</dbReference>
<comment type="caution">
    <text evidence="8">The sequence shown here is derived from an EMBL/GenBank/DDBJ whole genome shotgun (WGS) entry which is preliminary data.</text>
</comment>
<evidence type="ECO:0000259" key="7">
    <source>
        <dbReference type="Pfam" id="PF02709"/>
    </source>
</evidence>
<dbReference type="EMBL" id="VFOK01000001">
    <property type="protein sequence ID" value="TQL33476.1"/>
    <property type="molecule type" value="Genomic_DNA"/>
</dbReference>
<dbReference type="Pfam" id="PF00535">
    <property type="entry name" value="Glycos_transf_2"/>
    <property type="match status" value="1"/>
</dbReference>
<keyword evidence="9" id="KW-1185">Reference proteome</keyword>